<evidence type="ECO:0000256" key="7">
    <source>
        <dbReference type="SAM" id="Phobius"/>
    </source>
</evidence>
<feature type="transmembrane region" description="Helical" evidence="7">
    <location>
        <begin position="250"/>
        <end position="268"/>
    </location>
</feature>
<accession>A0A0D8J0W8</accession>
<dbReference type="GO" id="GO:0030632">
    <property type="term" value="P:D-alanine biosynthetic process"/>
    <property type="evidence" value="ECO:0007669"/>
    <property type="project" value="UniProtKB-UniRule"/>
</dbReference>
<dbReference type="GeneID" id="42857389"/>
<feature type="modified residue" description="N6-(pyridoxal phosphate)lysine" evidence="4 5">
    <location>
        <position position="387"/>
    </location>
</feature>
<dbReference type="PANTHER" id="PTHR30511:SF0">
    <property type="entry name" value="ALANINE RACEMASE, CATABOLIC-RELATED"/>
    <property type="match status" value="1"/>
</dbReference>
<dbReference type="HAMAP" id="MF_01201">
    <property type="entry name" value="Ala_racemase"/>
    <property type="match status" value="1"/>
</dbReference>
<feature type="transmembrane region" description="Helical" evidence="7">
    <location>
        <begin position="223"/>
        <end position="244"/>
    </location>
</feature>
<dbReference type="PRINTS" id="PR00992">
    <property type="entry name" value="ALARACEMASE"/>
</dbReference>
<feature type="active site" description="Proton acceptor; specific for D-alanine" evidence="4">
    <location>
        <position position="387"/>
    </location>
</feature>
<evidence type="ECO:0000256" key="4">
    <source>
        <dbReference type="HAMAP-Rule" id="MF_01201"/>
    </source>
</evidence>
<dbReference type="Gene3D" id="2.40.37.10">
    <property type="entry name" value="Lyase, Ornithine Decarboxylase, Chain A, domain 1"/>
    <property type="match status" value="1"/>
</dbReference>
<feature type="transmembrane region" description="Helical" evidence="7">
    <location>
        <begin position="280"/>
        <end position="301"/>
    </location>
</feature>
<evidence type="ECO:0000256" key="2">
    <source>
        <dbReference type="ARBA" id="ARBA00022898"/>
    </source>
</evidence>
<dbReference type="SUPFAM" id="SSF51419">
    <property type="entry name" value="PLP-binding barrel"/>
    <property type="match status" value="1"/>
</dbReference>
<evidence type="ECO:0000313" key="10">
    <source>
        <dbReference type="EMBL" id="MST91182.1"/>
    </source>
</evidence>
<dbReference type="GO" id="GO:0008784">
    <property type="term" value="F:alanine racemase activity"/>
    <property type="evidence" value="ECO:0007669"/>
    <property type="project" value="UniProtKB-UniRule"/>
</dbReference>
<keyword evidence="2 4" id="KW-0663">Pyridoxal phosphate</keyword>
<feature type="transmembrane region" description="Helical" evidence="7">
    <location>
        <begin position="313"/>
        <end position="331"/>
    </location>
</feature>
<sequence length="724" mass="77004">MTARRGYPAVDRFRVAAALLVVCIHTAPLASFSAAADFALKTLARLAVPFFFTATGFFLLGELVRPGLRPRTLSPGVRRFLKKTGVLYAACTVLYLPVTLYAGNFPVENVLGELVRDAVLDGTFYHLWYLPAALLGVLVVCGLLRFLRPGAAAGVCGALYLAGLLGDSWYGLAKQLPALKEGYDALFGVMDYTRNGLFFAPAFLMLGALLAGFPARRRPRACLAGLGCSLALLFAEAFGLRALGWPRHDSMYLALVPCACFLFLCLLVPRGGDAPFLREFSMLVYVLHPMAIVGVRGAARVLHAREWLVENSLAHFAAVAAASCAAAWLLARLSQRRRWDGRSGTAPKPDLRRARAWAEVDLEAVARNAGALQGCMPAGCRLMAVVKADAYGHGAPAVAGRLWQAGVRAFAVATPEEGAQLRRCGITGEILVLGYADAARIRELRRWRLCQTVTDPAHARALARAAGRRPLPVHIAVDTGMHRLGTDAGAAPAVAEMLRLPGLEVRGLFTHLAVADSPAPEDAAFTRTQLDAFEALARKLRGAGYTLPPLHAQASCGILNQPQPDCGYARPGIALYGALSTAGCAARLHPVLAPALALRARVVSVRRVPPGEGAGYGLAFRARRSTRLAVVAIGYADGWPRAAGEGRGHVLLHGRRAPVVGRVCMDQLLVDATDTGAAVGDVATLIGADGPERITAEEAAEAAGTIANELLCRIGPRVPRVYLR</sequence>
<feature type="transmembrane region" description="Helical" evidence="7">
    <location>
        <begin position="192"/>
        <end position="211"/>
    </location>
</feature>
<keyword evidence="3 4" id="KW-0413">Isomerase</keyword>
<dbReference type="SUPFAM" id="SSF50621">
    <property type="entry name" value="Alanine racemase C-terminal domain-like"/>
    <property type="match status" value="1"/>
</dbReference>
<dbReference type="UniPathway" id="UPA00042">
    <property type="reaction ID" value="UER00497"/>
</dbReference>
<dbReference type="InterPro" id="IPR029066">
    <property type="entry name" value="PLP-binding_barrel"/>
</dbReference>
<feature type="binding site" evidence="4 6">
    <location>
        <position position="665"/>
    </location>
    <ligand>
        <name>substrate</name>
    </ligand>
</feature>
<evidence type="ECO:0000313" key="12">
    <source>
        <dbReference type="Proteomes" id="UP000431913"/>
    </source>
</evidence>
<dbReference type="SMART" id="SM01005">
    <property type="entry name" value="Ala_racemase_C"/>
    <property type="match status" value="1"/>
</dbReference>
<dbReference type="NCBIfam" id="NF033131">
    <property type="entry name" value="vanT-G-Cterm"/>
    <property type="match status" value="1"/>
</dbReference>
<evidence type="ECO:0000256" key="6">
    <source>
        <dbReference type="PIRSR" id="PIRSR600821-52"/>
    </source>
</evidence>
<dbReference type="InterPro" id="IPR020622">
    <property type="entry name" value="Ala_racemase_pyridoxalP-BS"/>
</dbReference>
<dbReference type="Proteomes" id="UP000032483">
    <property type="component" value="Unassembled WGS sequence"/>
</dbReference>
<reference evidence="10 12" key="2">
    <citation type="submission" date="2019-08" db="EMBL/GenBank/DDBJ databases">
        <title>In-depth cultivation of the pig gut microbiome towards novel bacterial diversity and tailored functional studies.</title>
        <authorList>
            <person name="Wylensek D."/>
            <person name="Hitch T.C.A."/>
            <person name="Clavel T."/>
        </authorList>
    </citation>
    <scope>NUCLEOTIDE SEQUENCE [LARGE SCALE GENOMIC DNA]</scope>
    <source>
        <strain evidence="10 12">WCA3-601-WT-6J</strain>
    </source>
</reference>
<dbReference type="EC" id="5.1.1.1" evidence="4"/>
<dbReference type="RefSeq" id="WP_050005734.1">
    <property type="nucleotide sequence ID" value="NZ_CAOJUJ010000010.1"/>
</dbReference>
<keyword evidence="7" id="KW-0812">Transmembrane</keyword>
<dbReference type="Gene3D" id="3.20.20.10">
    <property type="entry name" value="Alanine racemase"/>
    <property type="match status" value="1"/>
</dbReference>
<organism evidence="9 11">
    <name type="scientific">Ruthenibacterium lactatiformans</name>
    <dbReference type="NCBI Taxonomy" id="1550024"/>
    <lineage>
        <taxon>Bacteria</taxon>
        <taxon>Bacillati</taxon>
        <taxon>Bacillota</taxon>
        <taxon>Clostridia</taxon>
        <taxon>Eubacteriales</taxon>
        <taxon>Oscillospiraceae</taxon>
        <taxon>Ruthenibacterium</taxon>
    </lineage>
</organism>
<feature type="transmembrane region" description="Helical" evidence="7">
    <location>
        <begin position="151"/>
        <end position="172"/>
    </location>
</feature>
<dbReference type="PROSITE" id="PS00395">
    <property type="entry name" value="ALANINE_RACEMASE"/>
    <property type="match status" value="1"/>
</dbReference>
<proteinExistence type="inferred from homology"/>
<reference evidence="9" key="1">
    <citation type="submission" date="2015-02" db="EMBL/GenBank/DDBJ databases">
        <title>A novel member of the family Ruminococcaceae isolated from human feces.</title>
        <authorList>
            <person name="Shkoporov A.N."/>
            <person name="Chaplin A.V."/>
            <person name="Motuzova O.V."/>
            <person name="Kafarskaia L.I."/>
            <person name="Khokhlova E.V."/>
            <person name="Efimov B.A."/>
        </authorList>
    </citation>
    <scope>NUCLEOTIDE SEQUENCE [LARGE SCALE GENOMIC DNA]</scope>
    <source>
        <strain evidence="9">585-1</strain>
    </source>
</reference>
<protein>
    <recommendedName>
        <fullName evidence="4">Alanine racemase</fullName>
        <ecNumber evidence="4">5.1.1.1</ecNumber>
    </recommendedName>
</protein>
<evidence type="ECO:0000256" key="1">
    <source>
        <dbReference type="ARBA" id="ARBA00001933"/>
    </source>
</evidence>
<dbReference type="InterPro" id="IPR011079">
    <property type="entry name" value="Ala_racemase_C"/>
</dbReference>
<keyword evidence="7" id="KW-1133">Transmembrane helix</keyword>
<evidence type="ECO:0000256" key="3">
    <source>
        <dbReference type="ARBA" id="ARBA00023235"/>
    </source>
</evidence>
<evidence type="ECO:0000313" key="9">
    <source>
        <dbReference type="EMBL" id="KJF39413.1"/>
    </source>
</evidence>
<evidence type="ECO:0000259" key="8">
    <source>
        <dbReference type="SMART" id="SM01005"/>
    </source>
</evidence>
<feature type="binding site" evidence="4 6">
    <location>
        <position position="483"/>
    </location>
    <ligand>
        <name>substrate</name>
    </ligand>
</feature>
<comment type="pathway">
    <text evidence="4">Amino-acid biosynthesis; D-alanine biosynthesis; D-alanine from L-alanine: step 1/1.</text>
</comment>
<dbReference type="InterPro" id="IPR009006">
    <property type="entry name" value="Ala_racemase/Decarboxylase_C"/>
</dbReference>
<comment type="similarity">
    <text evidence="4">Belongs to the alanine racemase family.</text>
</comment>
<dbReference type="GO" id="GO:0005829">
    <property type="term" value="C:cytosol"/>
    <property type="evidence" value="ECO:0007669"/>
    <property type="project" value="TreeGrafter"/>
</dbReference>
<feature type="active site" description="Proton acceptor; specific for L-alanine" evidence="4">
    <location>
        <position position="616"/>
    </location>
</feature>
<dbReference type="NCBIfam" id="TIGR00492">
    <property type="entry name" value="alr"/>
    <property type="match status" value="1"/>
</dbReference>
<dbReference type="GO" id="GO:0030170">
    <property type="term" value="F:pyridoxal phosphate binding"/>
    <property type="evidence" value="ECO:0007669"/>
    <property type="project" value="UniProtKB-UniRule"/>
</dbReference>
<keyword evidence="7" id="KW-0472">Membrane</keyword>
<dbReference type="FunFam" id="3.20.20.10:FF:000002">
    <property type="entry name" value="Alanine racemase"/>
    <property type="match status" value="1"/>
</dbReference>
<dbReference type="InterPro" id="IPR000821">
    <property type="entry name" value="Ala_racemase"/>
</dbReference>
<dbReference type="GO" id="GO:0016747">
    <property type="term" value="F:acyltransferase activity, transferring groups other than amino-acyl groups"/>
    <property type="evidence" value="ECO:0007669"/>
    <property type="project" value="InterPro"/>
</dbReference>
<evidence type="ECO:0000256" key="5">
    <source>
        <dbReference type="PIRSR" id="PIRSR600821-50"/>
    </source>
</evidence>
<dbReference type="AlphaFoldDB" id="A0A0D8J0W8"/>
<dbReference type="PATRIC" id="fig|1550024.3.peg.2846"/>
<comment type="cofactor">
    <cofactor evidence="1 4 5">
        <name>pyridoxal 5'-phosphate</name>
        <dbReference type="ChEBI" id="CHEBI:597326"/>
    </cofactor>
</comment>
<comment type="function">
    <text evidence="4">Catalyzes the interconversion of L-alanine and D-alanine. May also act on other amino acids.</text>
</comment>
<dbReference type="Pfam" id="PF01168">
    <property type="entry name" value="Ala_racemase_N"/>
    <property type="match status" value="1"/>
</dbReference>
<dbReference type="Pfam" id="PF00842">
    <property type="entry name" value="Ala_racemase_C"/>
    <property type="match status" value="1"/>
</dbReference>
<dbReference type="EMBL" id="JXXK01000018">
    <property type="protein sequence ID" value="KJF39413.1"/>
    <property type="molecule type" value="Genomic_DNA"/>
</dbReference>
<dbReference type="Proteomes" id="UP000431913">
    <property type="component" value="Unassembled WGS sequence"/>
</dbReference>
<comment type="catalytic activity">
    <reaction evidence="4">
        <text>L-alanine = D-alanine</text>
        <dbReference type="Rhea" id="RHEA:20249"/>
        <dbReference type="ChEBI" id="CHEBI:57416"/>
        <dbReference type="ChEBI" id="CHEBI:57972"/>
        <dbReference type="EC" id="5.1.1.1"/>
    </reaction>
</comment>
<feature type="transmembrane region" description="Helical" evidence="7">
    <location>
        <begin position="123"/>
        <end position="144"/>
    </location>
</feature>
<dbReference type="PANTHER" id="PTHR30511">
    <property type="entry name" value="ALANINE RACEMASE"/>
    <property type="match status" value="1"/>
</dbReference>
<dbReference type="Pfam" id="PF01757">
    <property type="entry name" value="Acyl_transf_3"/>
    <property type="match status" value="1"/>
</dbReference>
<keyword evidence="11" id="KW-1185">Reference proteome</keyword>
<feature type="transmembrane region" description="Helical" evidence="7">
    <location>
        <begin position="46"/>
        <end position="64"/>
    </location>
</feature>
<feature type="domain" description="Alanine racemase C-terminal" evidence="8">
    <location>
        <begin position="595"/>
        <end position="723"/>
    </location>
</feature>
<dbReference type="EMBL" id="VUNJ01000003">
    <property type="protein sequence ID" value="MST91182.1"/>
    <property type="molecule type" value="Genomic_DNA"/>
</dbReference>
<feature type="transmembrane region" description="Helical" evidence="7">
    <location>
        <begin position="85"/>
        <end position="103"/>
    </location>
</feature>
<evidence type="ECO:0000313" key="11">
    <source>
        <dbReference type="Proteomes" id="UP000032483"/>
    </source>
</evidence>
<comment type="caution">
    <text evidence="9">The sequence shown here is derived from an EMBL/GenBank/DDBJ whole genome shotgun (WGS) entry which is preliminary data.</text>
</comment>
<dbReference type="InterPro" id="IPR001608">
    <property type="entry name" value="Ala_racemase_N"/>
</dbReference>
<gene>
    <name evidence="10" type="primary">vanT</name>
    <name evidence="10" type="ORF">FYJ76_04400</name>
    <name evidence="9" type="ORF">TQ39_12475</name>
</gene>
<name>A0A0D8J0W8_9FIRM</name>
<dbReference type="InterPro" id="IPR002656">
    <property type="entry name" value="Acyl_transf_3_dom"/>
</dbReference>